<dbReference type="Gene3D" id="2.170.270.10">
    <property type="entry name" value="SET domain"/>
    <property type="match status" value="4"/>
</dbReference>
<dbReference type="SMART" id="SM00317">
    <property type="entry name" value="SET"/>
    <property type="match status" value="2"/>
</dbReference>
<organism evidence="3">
    <name type="scientific">Odontella aurita</name>
    <dbReference type="NCBI Taxonomy" id="265563"/>
    <lineage>
        <taxon>Eukaryota</taxon>
        <taxon>Sar</taxon>
        <taxon>Stramenopiles</taxon>
        <taxon>Ochrophyta</taxon>
        <taxon>Bacillariophyta</taxon>
        <taxon>Mediophyceae</taxon>
        <taxon>Biddulphiophycidae</taxon>
        <taxon>Eupodiscales</taxon>
        <taxon>Odontellaceae</taxon>
        <taxon>Odontella</taxon>
    </lineage>
</organism>
<sequence>MKIQPNGATNALLGICLNFIASLDLTYGAESNKDADVDSHPGNLLGQCSLFLAPSSISGAGLGVFAGRDFEIGAKIGSPGLGLQFIDPFAIYDEREVIAEYGWNSVAVGGDSESDTVFSFLPGIGTLANFHPTLSNVIPGGLTFEPTLDRRQDSGVGASTSYHNFTFIAKEYISAGHEIFASVGEGWFKYHNENNDNAIPLKEDYDSADKIVQRLAFFRENNPSVEEAQFLDILRRIKKEMINNERLKRIIPESIKQFDDATTRGVARAILKESGIQWLRQHGRCMDNIRPGISTIPGAGRGAFASRFLRVGSAISSSPLVQVMNWHEVFRIENKNEDVSDKQLMLNYCFGHRKSTLLLCPTTSVVLINHSKRSNAKIQWSDITSLENNYRFLDFDELEPKSDDLSEYNSRLSFDFIATEDILPGEEIFLDYGEEWERAWAKHESVWATPKSAAYIPSNVLNSDSSEPILLSNDTKLHHHAYLCRLEPFAREDAIPNIPEEDFRANPQILPHTWNNATQAFYRDNDYLWWWPCDVVDINADGSAFSVRVYKKSPGLKRDVIRRLRNVPRQAIKFVDKQYHSDQHLPNSFRHYIPIPDKIFPLHWKKDYTSSTDVRLGTKNTGADISERNEDNERKKYESDLRKATCGVYVARSNIKNAGKGVYAGVTVPGEGFVLEAEIPVIPVVDIDRDEQWDANDYTWSSSNFQAEYEADSAGSSQILAVNEGMMANFHPGLVNAEISDAIYDPILDRRRDPGAGAFSDYADVSYRSLHELKAGEEVFISYGEHWFQERSYLGKVPLSAHYAEANGVIASLASLQSTDDDALNDREMGQLLEIIKDGVVHNERTRVVLSNLKTAGDIRNILFKNGTAEATTENRSDEWLKTNGYCTDHIYSKASTIKQAGRGAFARRLIPKGETIIPAPLLCTWGRHMFDVPQKSQRGNINRKQLLYNYQLTHPESSVLFFPTNTAITINHSRERENARLRWSNTDRKSMYYLQRPIADLRKEHYATMVIDFVATRDIYPGEEIFIDYGEAWDSAWKKHVEDFAPPCQDDNGDKGTPCFKSSKFVAAMNDDKFNKLYHDWSEEHFTACRRSVMPLTDESIIFLASRGQNSKWVVQNDFEYLASFRGIDHDHVGFDLAHMADEWLPCFVLRVDEDDEVFDVVYFTFETSTQVEDANVLRRMRTLTVPDIKYLNKPYRSDMHWVGAFRHETHIPDSIFPDLWKDL</sequence>
<dbReference type="EMBL" id="HBKQ01044554">
    <property type="protein sequence ID" value="CAE2268864.1"/>
    <property type="molecule type" value="Transcribed_RNA"/>
</dbReference>
<feature type="domain" description="SET" evidence="2">
    <location>
        <begin position="889"/>
        <end position="1031"/>
    </location>
</feature>
<name>A0A7S4N6S4_9STRA</name>
<dbReference type="InterPro" id="IPR001214">
    <property type="entry name" value="SET_dom"/>
</dbReference>
<evidence type="ECO:0000313" key="3">
    <source>
        <dbReference type="EMBL" id="CAE2268864.1"/>
    </source>
</evidence>
<dbReference type="PROSITE" id="PS50280">
    <property type="entry name" value="SET"/>
    <property type="match status" value="3"/>
</dbReference>
<feature type="domain" description="SET" evidence="2">
    <location>
        <begin position="646"/>
        <end position="784"/>
    </location>
</feature>
<feature type="domain" description="SET" evidence="2">
    <location>
        <begin position="287"/>
        <end position="433"/>
    </location>
</feature>
<feature type="signal peptide" evidence="1">
    <location>
        <begin position="1"/>
        <end position="28"/>
    </location>
</feature>
<dbReference type="InterPro" id="IPR046341">
    <property type="entry name" value="SET_dom_sf"/>
</dbReference>
<keyword evidence="1" id="KW-0732">Signal</keyword>
<evidence type="ECO:0000259" key="2">
    <source>
        <dbReference type="PROSITE" id="PS50280"/>
    </source>
</evidence>
<feature type="chain" id="PRO_5030992643" description="SET domain-containing protein" evidence="1">
    <location>
        <begin position="29"/>
        <end position="1225"/>
    </location>
</feature>
<accession>A0A7S4N6S4</accession>
<dbReference type="AlphaFoldDB" id="A0A7S4N6S4"/>
<protein>
    <recommendedName>
        <fullName evidence="2">SET domain-containing protein</fullName>
    </recommendedName>
</protein>
<reference evidence="3" key="1">
    <citation type="submission" date="2021-01" db="EMBL/GenBank/DDBJ databases">
        <authorList>
            <person name="Corre E."/>
            <person name="Pelletier E."/>
            <person name="Niang G."/>
            <person name="Scheremetjew M."/>
            <person name="Finn R."/>
            <person name="Kale V."/>
            <person name="Holt S."/>
            <person name="Cochrane G."/>
            <person name="Meng A."/>
            <person name="Brown T."/>
            <person name="Cohen L."/>
        </authorList>
    </citation>
    <scope>NUCLEOTIDE SEQUENCE</scope>
    <source>
        <strain evidence="3">Isolate 1302-5</strain>
    </source>
</reference>
<gene>
    <name evidence="3" type="ORF">OAUR00152_LOCUS30702</name>
</gene>
<evidence type="ECO:0000256" key="1">
    <source>
        <dbReference type="SAM" id="SignalP"/>
    </source>
</evidence>
<dbReference type="SUPFAM" id="SSF82199">
    <property type="entry name" value="SET domain"/>
    <property type="match status" value="3"/>
</dbReference>
<dbReference type="Pfam" id="PF00856">
    <property type="entry name" value="SET"/>
    <property type="match status" value="2"/>
</dbReference>
<proteinExistence type="predicted"/>